<keyword evidence="1" id="KW-0812">Transmembrane</keyword>
<sequence length="120" mass="12312">MTLLWAVRLLFAQATALAALTAYLIYLDLTAAPDALGVAISLTVFAALGAGAVYLVARALARRAGRARGPAVVIQLFILATGGFLLNVGPVWLGVLLMAISALVGLLCVLPPTNKALGLD</sequence>
<keyword evidence="3" id="KW-1185">Reference proteome</keyword>
<accession>A0ABQ3ZWA6</accession>
<feature type="transmembrane region" description="Helical" evidence="1">
    <location>
        <begin position="69"/>
        <end position="86"/>
    </location>
</feature>
<comment type="caution">
    <text evidence="2">The sequence shown here is derived from an EMBL/GenBank/DDBJ whole genome shotgun (WGS) entry which is preliminary data.</text>
</comment>
<name>A0ABQ3ZWA6_9ACTN</name>
<feature type="transmembrane region" description="Helical" evidence="1">
    <location>
        <begin position="92"/>
        <end position="110"/>
    </location>
</feature>
<dbReference type="EMBL" id="BOMN01000085">
    <property type="protein sequence ID" value="GIE22733.1"/>
    <property type="molecule type" value="Genomic_DNA"/>
</dbReference>
<organism evidence="2 3">
    <name type="scientific">Winogradskya humida</name>
    <dbReference type="NCBI Taxonomy" id="113566"/>
    <lineage>
        <taxon>Bacteria</taxon>
        <taxon>Bacillati</taxon>
        <taxon>Actinomycetota</taxon>
        <taxon>Actinomycetes</taxon>
        <taxon>Micromonosporales</taxon>
        <taxon>Micromonosporaceae</taxon>
        <taxon>Winogradskya</taxon>
    </lineage>
</organism>
<protein>
    <submittedName>
        <fullName evidence="2">Uncharacterized protein</fullName>
    </submittedName>
</protein>
<keyword evidence="1" id="KW-0472">Membrane</keyword>
<keyword evidence="1" id="KW-1133">Transmembrane helix</keyword>
<proteinExistence type="predicted"/>
<reference evidence="2 3" key="1">
    <citation type="submission" date="2021-01" db="EMBL/GenBank/DDBJ databases">
        <title>Whole genome shotgun sequence of Actinoplanes humidus NBRC 14915.</title>
        <authorList>
            <person name="Komaki H."/>
            <person name="Tamura T."/>
        </authorList>
    </citation>
    <scope>NUCLEOTIDE SEQUENCE [LARGE SCALE GENOMIC DNA]</scope>
    <source>
        <strain evidence="2 3">NBRC 14915</strain>
    </source>
</reference>
<feature type="transmembrane region" description="Helical" evidence="1">
    <location>
        <begin position="34"/>
        <end position="57"/>
    </location>
</feature>
<evidence type="ECO:0000256" key="1">
    <source>
        <dbReference type="SAM" id="Phobius"/>
    </source>
</evidence>
<gene>
    <name evidence="2" type="ORF">Ahu01nite_058350</name>
</gene>
<dbReference type="Proteomes" id="UP000603200">
    <property type="component" value="Unassembled WGS sequence"/>
</dbReference>
<evidence type="ECO:0000313" key="2">
    <source>
        <dbReference type="EMBL" id="GIE22733.1"/>
    </source>
</evidence>
<evidence type="ECO:0000313" key="3">
    <source>
        <dbReference type="Proteomes" id="UP000603200"/>
    </source>
</evidence>